<dbReference type="Proteomes" id="UP000266005">
    <property type="component" value="Unassembled WGS sequence"/>
</dbReference>
<gene>
    <name evidence="1" type="ORF">D1627_03835</name>
</gene>
<evidence type="ECO:0000313" key="1">
    <source>
        <dbReference type="EMBL" id="RIJ42976.1"/>
    </source>
</evidence>
<evidence type="ECO:0000313" key="2">
    <source>
        <dbReference type="Proteomes" id="UP000266005"/>
    </source>
</evidence>
<keyword evidence="2" id="KW-1185">Reference proteome</keyword>
<dbReference type="EMBL" id="QWGE01000001">
    <property type="protein sequence ID" value="RIJ42976.1"/>
    <property type="molecule type" value="Genomic_DNA"/>
</dbReference>
<reference evidence="2" key="1">
    <citation type="submission" date="2018-08" db="EMBL/GenBank/DDBJ databases">
        <title>Mucilaginibacter sp. MYSH2.</title>
        <authorList>
            <person name="Seo T."/>
        </authorList>
    </citation>
    <scope>NUCLEOTIDE SEQUENCE [LARGE SCALE GENOMIC DNA]</scope>
    <source>
        <strain evidence="2">KIRAN</strain>
    </source>
</reference>
<accession>A0A399SFQ3</accession>
<name>A0A399SFQ3_9BACT</name>
<dbReference type="OrthoDB" id="849117at2"/>
<dbReference type="AlphaFoldDB" id="A0A399SFQ3"/>
<dbReference type="RefSeq" id="WP_119430858.1">
    <property type="nucleotide sequence ID" value="NZ_QWGE01000001.1"/>
</dbReference>
<evidence type="ECO:0008006" key="3">
    <source>
        <dbReference type="Google" id="ProtNLM"/>
    </source>
</evidence>
<proteinExistence type="predicted"/>
<organism evidence="1 2">
    <name type="scientific">Pontibacter oryzae</name>
    <dbReference type="NCBI Taxonomy" id="2304593"/>
    <lineage>
        <taxon>Bacteria</taxon>
        <taxon>Pseudomonadati</taxon>
        <taxon>Bacteroidota</taxon>
        <taxon>Cytophagia</taxon>
        <taxon>Cytophagales</taxon>
        <taxon>Hymenobacteraceae</taxon>
        <taxon>Pontibacter</taxon>
    </lineage>
</organism>
<protein>
    <recommendedName>
        <fullName evidence="3">SH3 domain-containing protein</fullName>
    </recommendedName>
</protein>
<sequence length="254" mass="28041">MKHFWVVALAILCLTACNQHDSELGRATAVQTAETDSVAHAITPVPDCRITTPEFLPTKQPIADASLSDYLQNLRQAVKTLDENKLQQLLDPNIKTSFGGDGGWSSFSAQWHPEQDSAEIWILLERLLRLGGDYPLKNNADLYALPYVYSNWPDSLDAFAHAAVTGTGAILKQEPSETAASICVLGQVTLRVNAEKSYPQQQTAEKEWWYAQTLDGSLSGYLNHTQVHSPIGYRAILNKNKQGQWLMTALVSGD</sequence>
<comment type="caution">
    <text evidence="1">The sequence shown here is derived from an EMBL/GenBank/DDBJ whole genome shotgun (WGS) entry which is preliminary data.</text>
</comment>